<sequence length="96" mass="11194">MSKIQNITTSNNNTTTSNTNNKTKINNNRRFKKKQVHYNKVINVNNEMFKIQDIITFNTNTIDVNSKISKNQDTTTSANNKTKFYKLNNYSNKVKK</sequence>
<dbReference type="EMBL" id="CAJVQA010011521">
    <property type="protein sequence ID" value="CAG8708071.1"/>
    <property type="molecule type" value="Genomic_DNA"/>
</dbReference>
<dbReference type="Proteomes" id="UP000789759">
    <property type="component" value="Unassembled WGS sequence"/>
</dbReference>
<gene>
    <name evidence="2" type="ORF">CPELLU_LOCUS12181</name>
</gene>
<evidence type="ECO:0000313" key="3">
    <source>
        <dbReference type="Proteomes" id="UP000789759"/>
    </source>
</evidence>
<accession>A0A9N9HVQ6</accession>
<keyword evidence="3" id="KW-1185">Reference proteome</keyword>
<feature type="non-terminal residue" evidence="2">
    <location>
        <position position="1"/>
    </location>
</feature>
<evidence type="ECO:0000256" key="1">
    <source>
        <dbReference type="SAM" id="MobiDB-lite"/>
    </source>
</evidence>
<evidence type="ECO:0000313" key="2">
    <source>
        <dbReference type="EMBL" id="CAG8708071.1"/>
    </source>
</evidence>
<protein>
    <submittedName>
        <fullName evidence="2">10678_t:CDS:1</fullName>
    </submittedName>
</protein>
<feature type="region of interest" description="Disordered" evidence="1">
    <location>
        <begin position="1"/>
        <end position="32"/>
    </location>
</feature>
<proteinExistence type="predicted"/>
<reference evidence="2" key="1">
    <citation type="submission" date="2021-06" db="EMBL/GenBank/DDBJ databases">
        <authorList>
            <person name="Kallberg Y."/>
            <person name="Tangrot J."/>
            <person name="Rosling A."/>
        </authorList>
    </citation>
    <scope>NUCLEOTIDE SEQUENCE</scope>
    <source>
        <strain evidence="2">FL966</strain>
    </source>
</reference>
<name>A0A9N9HVQ6_9GLOM</name>
<comment type="caution">
    <text evidence="2">The sequence shown here is derived from an EMBL/GenBank/DDBJ whole genome shotgun (WGS) entry which is preliminary data.</text>
</comment>
<dbReference type="AlphaFoldDB" id="A0A9N9HVQ6"/>
<organism evidence="2 3">
    <name type="scientific">Cetraspora pellucida</name>
    <dbReference type="NCBI Taxonomy" id="1433469"/>
    <lineage>
        <taxon>Eukaryota</taxon>
        <taxon>Fungi</taxon>
        <taxon>Fungi incertae sedis</taxon>
        <taxon>Mucoromycota</taxon>
        <taxon>Glomeromycotina</taxon>
        <taxon>Glomeromycetes</taxon>
        <taxon>Diversisporales</taxon>
        <taxon>Gigasporaceae</taxon>
        <taxon>Cetraspora</taxon>
    </lineage>
</organism>
<feature type="compositionally biased region" description="Low complexity" evidence="1">
    <location>
        <begin position="1"/>
        <end position="26"/>
    </location>
</feature>